<keyword evidence="3" id="KW-1185">Reference proteome</keyword>
<feature type="compositionally biased region" description="Basic and acidic residues" evidence="1">
    <location>
        <begin position="261"/>
        <end position="270"/>
    </location>
</feature>
<evidence type="ECO:0000313" key="2">
    <source>
        <dbReference type="EMBL" id="GJJ78857.1"/>
    </source>
</evidence>
<protein>
    <submittedName>
        <fullName evidence="2">Uncharacterized protein</fullName>
    </submittedName>
</protein>
<feature type="compositionally biased region" description="Basic residues" evidence="1">
    <location>
        <begin position="535"/>
        <end position="549"/>
    </location>
</feature>
<feature type="compositionally biased region" description="Low complexity" evidence="1">
    <location>
        <begin position="636"/>
        <end position="666"/>
    </location>
</feature>
<dbReference type="EMBL" id="BQFW01000015">
    <property type="protein sequence ID" value="GJJ78857.1"/>
    <property type="molecule type" value="Genomic_DNA"/>
</dbReference>
<feature type="compositionally biased region" description="Basic residues" evidence="1">
    <location>
        <begin position="69"/>
        <end position="81"/>
    </location>
</feature>
<proteinExistence type="predicted"/>
<gene>
    <name evidence="2" type="ORF">EMPS_11216</name>
</gene>
<feature type="region of interest" description="Disordered" evidence="1">
    <location>
        <begin position="458"/>
        <end position="479"/>
    </location>
</feature>
<feature type="region of interest" description="Disordered" evidence="1">
    <location>
        <begin position="1"/>
        <end position="162"/>
    </location>
</feature>
<name>A0A9P3HMK9_9FUNG</name>
<feature type="compositionally biased region" description="Low complexity" evidence="1">
    <location>
        <begin position="124"/>
        <end position="145"/>
    </location>
</feature>
<reference evidence="2" key="1">
    <citation type="submission" date="2021-11" db="EMBL/GenBank/DDBJ databases">
        <authorList>
            <person name="Herlambang A."/>
            <person name="Guo Y."/>
            <person name="Takashima Y."/>
            <person name="Nishizawa T."/>
        </authorList>
    </citation>
    <scope>NUCLEOTIDE SEQUENCE</scope>
    <source>
        <strain evidence="2">E1425</strain>
    </source>
</reference>
<reference evidence="2" key="2">
    <citation type="journal article" date="2022" name="Microbiol. Resour. Announc.">
        <title>Whole-Genome Sequence of Entomortierella parvispora E1425, a Mucoromycotan Fungus Associated with Burkholderiaceae-Related Endosymbiotic Bacteria.</title>
        <authorList>
            <person name="Herlambang A."/>
            <person name="Guo Y."/>
            <person name="Takashima Y."/>
            <person name="Narisawa K."/>
            <person name="Ohta H."/>
            <person name="Nishizawa T."/>
        </authorList>
    </citation>
    <scope>NUCLEOTIDE SEQUENCE</scope>
    <source>
        <strain evidence="2">E1425</strain>
    </source>
</reference>
<feature type="region of interest" description="Disordered" evidence="1">
    <location>
        <begin position="615"/>
        <end position="729"/>
    </location>
</feature>
<feature type="compositionally biased region" description="Basic and acidic residues" evidence="1">
    <location>
        <begin position="57"/>
        <end position="68"/>
    </location>
</feature>
<comment type="caution">
    <text evidence="2">The sequence shown here is derived from an EMBL/GenBank/DDBJ whole genome shotgun (WGS) entry which is preliminary data.</text>
</comment>
<feature type="compositionally biased region" description="Low complexity" evidence="1">
    <location>
        <begin position="503"/>
        <end position="522"/>
    </location>
</feature>
<feature type="region of interest" description="Disordered" evidence="1">
    <location>
        <begin position="569"/>
        <end position="595"/>
    </location>
</feature>
<accession>A0A9P3HMK9</accession>
<feature type="region of interest" description="Disordered" evidence="1">
    <location>
        <begin position="261"/>
        <end position="323"/>
    </location>
</feature>
<feature type="compositionally biased region" description="Basic and acidic residues" evidence="1">
    <location>
        <begin position="623"/>
        <end position="633"/>
    </location>
</feature>
<evidence type="ECO:0000256" key="1">
    <source>
        <dbReference type="SAM" id="MobiDB-lite"/>
    </source>
</evidence>
<feature type="compositionally biased region" description="Polar residues" evidence="1">
    <location>
        <begin position="14"/>
        <end position="49"/>
    </location>
</feature>
<evidence type="ECO:0000313" key="3">
    <source>
        <dbReference type="Proteomes" id="UP000827284"/>
    </source>
</evidence>
<feature type="compositionally biased region" description="Basic and acidic residues" evidence="1">
    <location>
        <begin position="282"/>
        <end position="291"/>
    </location>
</feature>
<dbReference type="AlphaFoldDB" id="A0A9P3HMK9"/>
<feature type="compositionally biased region" description="Basic residues" evidence="1">
    <location>
        <begin position="571"/>
        <end position="581"/>
    </location>
</feature>
<dbReference type="Proteomes" id="UP000827284">
    <property type="component" value="Unassembled WGS sequence"/>
</dbReference>
<feature type="region of interest" description="Disordered" evidence="1">
    <location>
        <begin position="496"/>
        <end position="555"/>
    </location>
</feature>
<dbReference type="OrthoDB" id="2432914at2759"/>
<organism evidence="2 3">
    <name type="scientific">Entomortierella parvispora</name>
    <dbReference type="NCBI Taxonomy" id="205924"/>
    <lineage>
        <taxon>Eukaryota</taxon>
        <taxon>Fungi</taxon>
        <taxon>Fungi incertae sedis</taxon>
        <taxon>Mucoromycota</taxon>
        <taxon>Mortierellomycotina</taxon>
        <taxon>Mortierellomycetes</taxon>
        <taxon>Mortierellales</taxon>
        <taxon>Mortierellaceae</taxon>
        <taxon>Entomortierella</taxon>
    </lineage>
</organism>
<sequence length="952" mass="106633">MDSFQSLHLPPTFHPSTSSQPEATAAQRSAASQKTQNPTTTGTSSNAPVGQSAGDGIKTEGERTEKVPAPRKKRGQYKKTILRQQHEAAAAAAVAAGLPPPECPFPLKRRSTPKSKANAEPPLATSSPTTATSASGSTSQAHSSTIESLNVRPPKTGLDRSPTALEMEQELAMLAEEAEEDRKRRDEEAADRILKRAQVVNHLRSLKSKLASAQIQIGQDLHYQSMDLFSDIFDEVLEDIGKDNSEMLELIKNSRLEHKDPADHKIKLEPTAEQLGHMPTRSSDRPRKRDLVSSVPRHHHQARTLDIDQDSDREETTVKRYKRGKGSDRFIGQTWDVADGDTRGRNKENREKAGHLEVDDPLVDDEVIKIDRTVGINGSSEAKTAFRTREDLQTRHRLELEQLQLQQRKDQEEFQRKQLEQLRDLQMRQNEEFRVFEADKARRYRERMEGLVDKRATFTQSSLHHNSSRSEKSRRSSYSLSRSLRYEFDNGFEHDLTQELDDSPSSRSPSRSPSPQPVNRSRGTTLLQRGTPAPKPRHNNGHGHGHGHGGVHSFPMSTMTMALTAMNEKKRQMKRTQKKHHGQEDFDEHDLSDESLDNSDYERHLDAKSSKLLRSPSWGQKRSALDDSSDIKRRSTSVTPSVRSSSSSHSRTLHYQSQHTSHSTDSQLKHPSGESSQSAHYEHSTHRSTTDSLSSSSKQRTKKQKQEAPHLSSTPTSGKGLSEQDQEPKPAIGFNKTLLSHFERWNPDTKTENFFDFVLSDPPDVDVDDSEVEGLLNRTKQPAERPQSKDMNVTPTSNAFRWYQEQQKLAQEISRQPKMKPLNFESLVEDDQSHASLNSADAPNPFGATTGDNLTLGVDPLAAFIPKNRGVAGSPAVGFSMNVSSDHDNGAESNLAPDSSPMISSSPAMNLLYSDDGEHDWGFNPFMVDSSDQYLHQESPLNSNHDDFELQF</sequence>
<feature type="compositionally biased region" description="Acidic residues" evidence="1">
    <location>
        <begin position="585"/>
        <end position="595"/>
    </location>
</feature>
<feature type="compositionally biased region" description="Basic and acidic residues" evidence="1">
    <location>
        <begin position="680"/>
        <end position="689"/>
    </location>
</feature>